<sequence length="642" mass="71547">MAVCSAAVIVEKANKHYGRPDKADFKPVLKDMDMVVDRGIIYGLLGPSGCGKTTLLSCIVGRRKLDSGNVWVLGGRPGEKGSGVPGPRVGYMPQDIALVGEFTVRDAIYYFGRIYGMKMEKMMERFDFLSDLLDLPSGGRLIKTLSGGQQRRVSLAAALVHEPELLILDEPTVGLDPVLRERIWDFLAEQARRGTTVIITTHYIDETKQAHKIGLLRDGQLLAEDSPEDLLRKFDCDTLEEAFLKLAMRQHEMPRRRSTLTASPDVIPDSSMCAPVLTKKEKSKGSKKLKNSRYKAVFIKSIQQFARHPGWLEDLQQHEFGDDSTTRRRDLRPVHAQLLVLGGNGEKNAVPYCLQFDGRSSQGSSYGQVVWGATFLEELQLSAGQASGGWRDHQISNFMKTQLHKAYESFTRRAMTACGRPENLVQIPVHFEKPVYGKSEPQVVSFMAPGILITIIYFLSAIVTSTLMITDRLEGVWERSAVAGVKPKEMLNVHITLQSVVILLQTIEMMALAFIGYGIPSVGSKLVCGLLLFLQGICGMCYGFLLSVYCNSHTMSFFVATGSFYPMILLCGILWPLEGMSYTLRMISLTLPFTIPSISLRNIMEKGATIMDKSVIYGFLTTIAWIVITLALIYLRLRFKKT</sequence>
<evidence type="ECO:0000256" key="2">
    <source>
        <dbReference type="ARBA" id="ARBA00022692"/>
    </source>
</evidence>
<keyword evidence="5 7" id="KW-1133">Transmembrane helix</keyword>
<evidence type="ECO:0000256" key="4">
    <source>
        <dbReference type="ARBA" id="ARBA00022840"/>
    </source>
</evidence>
<feature type="transmembrane region" description="Helical" evidence="7">
    <location>
        <begin position="615"/>
        <end position="635"/>
    </location>
</feature>
<feature type="domain" description="ABC transporter" evidence="8">
    <location>
        <begin position="8"/>
        <end position="243"/>
    </location>
</feature>
<dbReference type="PANTHER" id="PTHR43038">
    <property type="entry name" value="ATP-BINDING CASSETTE, SUB-FAMILY H, MEMBER 1"/>
    <property type="match status" value="1"/>
</dbReference>
<evidence type="ECO:0000256" key="1">
    <source>
        <dbReference type="ARBA" id="ARBA00004141"/>
    </source>
</evidence>
<dbReference type="InterPro" id="IPR003593">
    <property type="entry name" value="AAA+_ATPase"/>
</dbReference>
<keyword evidence="6 7" id="KW-0472">Membrane</keyword>
<dbReference type="InterPro" id="IPR013525">
    <property type="entry name" value="ABC2_TM"/>
</dbReference>
<dbReference type="SMART" id="SM00382">
    <property type="entry name" value="AAA"/>
    <property type="match status" value="1"/>
</dbReference>
<comment type="subcellular location">
    <subcellularLocation>
        <location evidence="1">Membrane</location>
        <topology evidence="1">Multi-pass membrane protein</topology>
    </subcellularLocation>
</comment>
<dbReference type="GO" id="GO:0016887">
    <property type="term" value="F:ATP hydrolysis activity"/>
    <property type="evidence" value="ECO:0007669"/>
    <property type="project" value="InterPro"/>
</dbReference>
<dbReference type="PANTHER" id="PTHR43038:SF2">
    <property type="entry name" value="RH61964P"/>
    <property type="match status" value="1"/>
</dbReference>
<dbReference type="Proteomes" id="UP000814243">
    <property type="component" value="Unassembled WGS sequence"/>
</dbReference>
<feature type="transmembrane region" description="Helical" evidence="7">
    <location>
        <begin position="446"/>
        <end position="470"/>
    </location>
</feature>
<accession>A0A922ME11</accession>
<dbReference type="InterPro" id="IPR017871">
    <property type="entry name" value="ABC_transporter-like_CS"/>
</dbReference>
<dbReference type="GO" id="GO:0016020">
    <property type="term" value="C:membrane"/>
    <property type="evidence" value="ECO:0007669"/>
    <property type="project" value="UniProtKB-SubCell"/>
</dbReference>
<feature type="transmembrane region" description="Helical" evidence="7">
    <location>
        <begin position="557"/>
        <end position="577"/>
    </location>
</feature>
<dbReference type="PROSITE" id="PS00211">
    <property type="entry name" value="ABC_TRANSPORTER_1"/>
    <property type="match status" value="1"/>
</dbReference>
<protein>
    <recommendedName>
        <fullName evidence="8">ABC transporter domain-containing protein</fullName>
    </recommendedName>
</protein>
<evidence type="ECO:0000256" key="7">
    <source>
        <dbReference type="SAM" id="Phobius"/>
    </source>
</evidence>
<dbReference type="Gene3D" id="3.40.50.300">
    <property type="entry name" value="P-loop containing nucleotide triphosphate hydrolases"/>
    <property type="match status" value="1"/>
</dbReference>
<dbReference type="PROSITE" id="PS50893">
    <property type="entry name" value="ABC_TRANSPORTER_2"/>
    <property type="match status" value="1"/>
</dbReference>
<dbReference type="InterPro" id="IPR003439">
    <property type="entry name" value="ABC_transporter-like_ATP-bd"/>
</dbReference>
<dbReference type="Pfam" id="PF00005">
    <property type="entry name" value="ABC_tran"/>
    <property type="match status" value="1"/>
</dbReference>
<evidence type="ECO:0000256" key="5">
    <source>
        <dbReference type="ARBA" id="ARBA00022989"/>
    </source>
</evidence>
<feature type="transmembrane region" description="Helical" evidence="7">
    <location>
        <begin position="491"/>
        <end position="517"/>
    </location>
</feature>
<organism evidence="9 10">
    <name type="scientific">Spodoptera exigua</name>
    <name type="common">Beet armyworm</name>
    <name type="synonym">Noctua fulgens</name>
    <dbReference type="NCBI Taxonomy" id="7107"/>
    <lineage>
        <taxon>Eukaryota</taxon>
        <taxon>Metazoa</taxon>
        <taxon>Ecdysozoa</taxon>
        <taxon>Arthropoda</taxon>
        <taxon>Hexapoda</taxon>
        <taxon>Insecta</taxon>
        <taxon>Pterygota</taxon>
        <taxon>Neoptera</taxon>
        <taxon>Endopterygota</taxon>
        <taxon>Lepidoptera</taxon>
        <taxon>Glossata</taxon>
        <taxon>Ditrysia</taxon>
        <taxon>Noctuoidea</taxon>
        <taxon>Noctuidae</taxon>
        <taxon>Amphipyrinae</taxon>
        <taxon>Spodoptera</taxon>
    </lineage>
</organism>
<evidence type="ECO:0000256" key="3">
    <source>
        <dbReference type="ARBA" id="ARBA00022741"/>
    </source>
</evidence>
<keyword evidence="4" id="KW-0067">ATP-binding</keyword>
<keyword evidence="3" id="KW-0547">Nucleotide-binding</keyword>
<dbReference type="AlphaFoldDB" id="A0A922ME11"/>
<name>A0A922ME11_SPOEX</name>
<dbReference type="Pfam" id="PF12698">
    <property type="entry name" value="ABC2_membrane_3"/>
    <property type="match status" value="1"/>
</dbReference>
<dbReference type="GO" id="GO:0140359">
    <property type="term" value="F:ABC-type transporter activity"/>
    <property type="evidence" value="ECO:0007669"/>
    <property type="project" value="InterPro"/>
</dbReference>
<gene>
    <name evidence="9" type="ORF">HF086_017188</name>
</gene>
<keyword evidence="2 7" id="KW-0812">Transmembrane</keyword>
<dbReference type="GO" id="GO:0005524">
    <property type="term" value="F:ATP binding"/>
    <property type="evidence" value="ECO:0007669"/>
    <property type="project" value="UniProtKB-KW"/>
</dbReference>
<comment type="caution">
    <text evidence="9">The sequence shown here is derived from an EMBL/GenBank/DDBJ whole genome shotgun (WGS) entry which is preliminary data.</text>
</comment>
<proteinExistence type="predicted"/>
<dbReference type="InterPro" id="IPR027417">
    <property type="entry name" value="P-loop_NTPase"/>
</dbReference>
<dbReference type="SUPFAM" id="SSF52540">
    <property type="entry name" value="P-loop containing nucleoside triphosphate hydrolases"/>
    <property type="match status" value="1"/>
</dbReference>
<evidence type="ECO:0000313" key="10">
    <source>
        <dbReference type="Proteomes" id="UP000814243"/>
    </source>
</evidence>
<dbReference type="CDD" id="cd03230">
    <property type="entry name" value="ABC_DR_subfamily_A"/>
    <property type="match status" value="1"/>
</dbReference>
<reference evidence="9" key="1">
    <citation type="journal article" date="2021" name="G3 (Bethesda)">
        <title>Genome and transcriptome analysis of the beet armyworm Spodoptera exigua reveals targets for pest control. .</title>
        <authorList>
            <person name="Simon S."/>
            <person name="Breeschoten T."/>
            <person name="Jansen H.J."/>
            <person name="Dirks R.P."/>
            <person name="Schranz M.E."/>
            <person name="Ros V.I.D."/>
        </authorList>
    </citation>
    <scope>NUCLEOTIDE SEQUENCE</scope>
    <source>
        <strain evidence="9">TB_SE_WUR_2020</strain>
    </source>
</reference>
<feature type="transmembrane region" description="Helical" evidence="7">
    <location>
        <begin position="529"/>
        <end position="550"/>
    </location>
</feature>
<evidence type="ECO:0000256" key="6">
    <source>
        <dbReference type="ARBA" id="ARBA00023136"/>
    </source>
</evidence>
<evidence type="ECO:0000313" key="9">
    <source>
        <dbReference type="EMBL" id="KAH9634889.1"/>
    </source>
</evidence>
<dbReference type="EMBL" id="JACEFF010000584">
    <property type="protein sequence ID" value="KAH9634889.1"/>
    <property type="molecule type" value="Genomic_DNA"/>
</dbReference>
<evidence type="ECO:0000259" key="8">
    <source>
        <dbReference type="PROSITE" id="PS50893"/>
    </source>
</evidence>